<feature type="transmembrane region" description="Helical" evidence="1">
    <location>
        <begin position="98"/>
        <end position="116"/>
    </location>
</feature>
<organism evidence="3 4">
    <name type="scientific">Lentzea tibetensis</name>
    <dbReference type="NCBI Taxonomy" id="2591470"/>
    <lineage>
        <taxon>Bacteria</taxon>
        <taxon>Bacillati</taxon>
        <taxon>Actinomycetota</taxon>
        <taxon>Actinomycetes</taxon>
        <taxon>Pseudonocardiales</taxon>
        <taxon>Pseudonocardiaceae</taxon>
        <taxon>Lentzea</taxon>
    </lineage>
</organism>
<keyword evidence="1" id="KW-0472">Membrane</keyword>
<name>A0A563ERW7_9PSEU</name>
<evidence type="ECO:0000313" key="4">
    <source>
        <dbReference type="Proteomes" id="UP000316639"/>
    </source>
</evidence>
<evidence type="ECO:0000259" key="2">
    <source>
        <dbReference type="Pfam" id="PF12158"/>
    </source>
</evidence>
<gene>
    <name evidence="3" type="ORF">FKR81_21485</name>
</gene>
<proteinExistence type="predicted"/>
<dbReference type="OrthoDB" id="2678687at2"/>
<evidence type="ECO:0000256" key="1">
    <source>
        <dbReference type="SAM" id="Phobius"/>
    </source>
</evidence>
<dbReference type="Pfam" id="PF12158">
    <property type="entry name" value="DUF3592"/>
    <property type="match status" value="1"/>
</dbReference>
<dbReference type="AlphaFoldDB" id="A0A563ERW7"/>
<reference evidence="3 4" key="1">
    <citation type="submission" date="2019-07" db="EMBL/GenBank/DDBJ databases">
        <title>Lentzea xizangensis sp. nov., isolated from Qinghai-Tibetan Plateau Soils.</title>
        <authorList>
            <person name="Huang J."/>
        </authorList>
    </citation>
    <scope>NUCLEOTIDE SEQUENCE [LARGE SCALE GENOMIC DNA]</scope>
    <source>
        <strain evidence="3 4">FXJ1.1311</strain>
    </source>
</reference>
<dbReference type="InterPro" id="IPR021994">
    <property type="entry name" value="DUF3592"/>
</dbReference>
<comment type="caution">
    <text evidence="3">The sequence shown here is derived from an EMBL/GenBank/DDBJ whole genome shotgun (WGS) entry which is preliminary data.</text>
</comment>
<keyword evidence="1" id="KW-1133">Transmembrane helix</keyword>
<sequence>MGVVIGIWAATSLAIILLGVARARRNGRIDAFGMTVEGTVVDNKQGKYPVVRYRVGDEKFTKVGRAQDPLEMGSKVEVRYDPTRPSVADVDEPVSAKGYIWVGALSIAVLVAMFVLSRLAM</sequence>
<dbReference type="RefSeq" id="WP_146353901.1">
    <property type="nucleotide sequence ID" value="NZ_VOBR01000013.1"/>
</dbReference>
<evidence type="ECO:0000313" key="3">
    <source>
        <dbReference type="EMBL" id="TWP50278.1"/>
    </source>
</evidence>
<feature type="domain" description="DUF3592" evidence="2">
    <location>
        <begin position="41"/>
        <end position="92"/>
    </location>
</feature>
<dbReference type="EMBL" id="VOBR01000013">
    <property type="protein sequence ID" value="TWP50278.1"/>
    <property type="molecule type" value="Genomic_DNA"/>
</dbReference>
<keyword evidence="4" id="KW-1185">Reference proteome</keyword>
<protein>
    <submittedName>
        <fullName evidence="3">DUF3592 domain-containing protein</fullName>
    </submittedName>
</protein>
<keyword evidence="1" id="KW-0812">Transmembrane</keyword>
<dbReference type="Proteomes" id="UP000316639">
    <property type="component" value="Unassembled WGS sequence"/>
</dbReference>
<accession>A0A563ERW7</accession>